<protein>
    <submittedName>
        <fullName evidence="1">Large terminase</fullName>
    </submittedName>
</protein>
<reference evidence="1" key="1">
    <citation type="journal article" date="2021" name="Proc. Natl. Acad. Sci. U.S.A.">
        <title>A Catalog of Tens of Thousands of Viruses from Human Metagenomes Reveals Hidden Associations with Chronic Diseases.</title>
        <authorList>
            <person name="Tisza M.J."/>
            <person name="Buck C.B."/>
        </authorList>
    </citation>
    <scope>NUCLEOTIDE SEQUENCE</scope>
    <source>
        <strain evidence="1">CtEEM24</strain>
    </source>
</reference>
<sequence>MSSERLVLSDKYKAFLQCDAPAEFLEGTTAAGKTTVGLFKFILKVAESHKKLHILAADDTGAAEKNIIQKDLGILDDFGPLVEYKGNGSGEYKMPHILLHTSGGDKIIFVVGYGNKRKWKDALGGQYGCLYIDEVNTADIDFVREASMRCDYLMATLNPDDPTLPVYKEYINCSRPLPEWEQDTPQEIKNELKEEPKPGWVHWFFSFDDNAGLPEEKKRQIIQNTPKGTKIWKNKIQGLRGKATGLVFSNFNRSHHVKTKEWAKQFIQSTGNQPKKPEFFMYFSAAVDTAYSQKSPDTIAMSFLGITNKGKCIVLDEKVYNNAEIGVPLAPSDTVQNLIDFLDRNRKEWGLARNAFLDNADQATMQEWNKYKRRNGCVYTLNDAWKRMEIIDRINAQLGWMAYDEQAGIEPCFFVLDHCTNYIGELETYSWQEEKDNTPEDGHDHMVNSVQYGWIPYQDKIYRAKRGKE</sequence>
<dbReference type="Gene3D" id="3.30.420.280">
    <property type="match status" value="1"/>
</dbReference>
<organism evidence="1">
    <name type="scientific">Siphoviridae sp. ctEEM24</name>
    <dbReference type="NCBI Taxonomy" id="2826203"/>
    <lineage>
        <taxon>Viruses</taxon>
        <taxon>Duplodnaviria</taxon>
        <taxon>Heunggongvirae</taxon>
        <taxon>Uroviricota</taxon>
        <taxon>Caudoviricetes</taxon>
    </lineage>
</organism>
<dbReference type="EMBL" id="BK014773">
    <property type="protein sequence ID" value="DAD75068.1"/>
    <property type="molecule type" value="Genomic_DNA"/>
</dbReference>
<accession>A0A8S5LYJ7</accession>
<proteinExistence type="predicted"/>
<evidence type="ECO:0000313" key="1">
    <source>
        <dbReference type="EMBL" id="DAD75068.1"/>
    </source>
</evidence>
<name>A0A8S5LYJ7_9CAUD</name>
<dbReference type="InterPro" id="IPR027417">
    <property type="entry name" value="P-loop_NTPase"/>
</dbReference>
<dbReference type="Gene3D" id="3.40.50.300">
    <property type="entry name" value="P-loop containing nucleotide triphosphate hydrolases"/>
    <property type="match status" value="1"/>
</dbReference>